<evidence type="ECO:0000313" key="3">
    <source>
        <dbReference type="Proteomes" id="UP000297693"/>
    </source>
</evidence>
<dbReference type="InterPro" id="IPR013813">
    <property type="entry name" value="Endoribo_LPSP/chorism_mut-like"/>
</dbReference>
<dbReference type="SUPFAM" id="SSF55298">
    <property type="entry name" value="YjgF-like"/>
    <property type="match status" value="1"/>
</dbReference>
<dbReference type="PANTHER" id="PTHR43760">
    <property type="entry name" value="ENDORIBONUCLEASE-RELATED"/>
    <property type="match status" value="1"/>
</dbReference>
<dbReference type="OrthoDB" id="9806350at2"/>
<dbReference type="CDD" id="cd02199">
    <property type="entry name" value="YjgF_YER057c_UK114_like_1"/>
    <property type="match status" value="1"/>
</dbReference>
<sequence length="153" mass="16253">MKPEETLRSLGLALPPTPAAVALYLPSFRSGNLVFTSGQLPLKDGSLASKGKVGESATLDQAREQARIACLNALAACLLQVPSLDHIQKIVKMGVYVASHPNFTEQHLVANGASELLIQIFGEQGKHARFAIGVSSLPLDAVVELELVAEVRD</sequence>
<dbReference type="RefSeq" id="WP_135621750.1">
    <property type="nucleotide sequence ID" value="NZ_RQGD01000009.1"/>
</dbReference>
<dbReference type="Proteomes" id="UP000297693">
    <property type="component" value="Unassembled WGS sequence"/>
</dbReference>
<comment type="caution">
    <text evidence="2">The sequence shown here is derived from an EMBL/GenBank/DDBJ whole genome shotgun (WGS) entry which is preliminary data.</text>
</comment>
<dbReference type="Pfam" id="PF14588">
    <property type="entry name" value="YjgF_endoribonc"/>
    <property type="match status" value="1"/>
</dbReference>
<proteinExistence type="predicted"/>
<evidence type="ECO:0000259" key="1">
    <source>
        <dbReference type="Pfam" id="PF14588"/>
    </source>
</evidence>
<name>A0A4R9KAA9_9LEPT</name>
<accession>A0A4R9KAA9</accession>
<gene>
    <name evidence="2" type="ORF">EHQ58_02445</name>
</gene>
<feature type="domain" description="Endoribonuclease L-PSP/chorismate mutase-like" evidence="1">
    <location>
        <begin position="6"/>
        <end position="150"/>
    </location>
</feature>
<dbReference type="Gene3D" id="3.30.1330.40">
    <property type="entry name" value="RutC-like"/>
    <property type="match status" value="1"/>
</dbReference>
<protein>
    <submittedName>
        <fullName evidence="2">RidA family protein</fullName>
    </submittedName>
</protein>
<reference evidence="2" key="1">
    <citation type="journal article" date="2019" name="PLoS Negl. Trop. Dis.">
        <title>Revisiting the worldwide diversity of Leptospira species in the environment.</title>
        <authorList>
            <person name="Vincent A.T."/>
            <person name="Schiettekatte O."/>
            <person name="Bourhy P."/>
            <person name="Veyrier F.J."/>
            <person name="Picardeau M."/>
        </authorList>
    </citation>
    <scope>NUCLEOTIDE SEQUENCE [LARGE SCALE GENOMIC DNA]</scope>
    <source>
        <strain evidence="2">201702476</strain>
    </source>
</reference>
<keyword evidence="3" id="KW-1185">Reference proteome</keyword>
<organism evidence="2 3">
    <name type="scientific">Leptospira ognonensis</name>
    <dbReference type="NCBI Taxonomy" id="2484945"/>
    <lineage>
        <taxon>Bacteria</taxon>
        <taxon>Pseudomonadati</taxon>
        <taxon>Spirochaetota</taxon>
        <taxon>Spirochaetia</taxon>
        <taxon>Leptospirales</taxon>
        <taxon>Leptospiraceae</taxon>
        <taxon>Leptospira</taxon>
    </lineage>
</organism>
<dbReference type="AlphaFoldDB" id="A0A4R9KAA9"/>
<dbReference type="EMBL" id="RQGD01000009">
    <property type="protein sequence ID" value="TGL62744.1"/>
    <property type="molecule type" value="Genomic_DNA"/>
</dbReference>
<evidence type="ECO:0000313" key="2">
    <source>
        <dbReference type="EMBL" id="TGL62744.1"/>
    </source>
</evidence>
<dbReference type="InterPro" id="IPR035959">
    <property type="entry name" value="RutC-like_sf"/>
</dbReference>
<dbReference type="PANTHER" id="PTHR43760:SF1">
    <property type="entry name" value="ENDORIBONUCLEASE L-PSP_CHORISMATE MUTASE-LIKE DOMAIN-CONTAINING PROTEIN"/>
    <property type="match status" value="1"/>
</dbReference>